<gene>
    <name evidence="1" type="ORF">CXY01_03970</name>
</gene>
<sequence>MSVGWITPAGALLEQTPVTWSGLWSLLYTAGHSTLRLSLVAYFADGVELAYVAMDLREARDELEWLHEGLAADAPAMDLGPLRPGEDHQAARDVVQKLIDCALDVSCLLAEQSVDGAELSCLTRVEHRLRTAHAKIAGLRP</sequence>
<protein>
    <submittedName>
        <fullName evidence="1">Uncharacterized protein</fullName>
    </submittedName>
</protein>
<accession>A0A510UYZ1</accession>
<dbReference type="AlphaFoldDB" id="A0A510UYZ1"/>
<comment type="caution">
    <text evidence="1">The sequence shown here is derived from an EMBL/GenBank/DDBJ whole genome shotgun (WGS) entry which is preliminary data.</text>
</comment>
<dbReference type="OrthoDB" id="4829824at2"/>
<name>A0A510UYZ1_9CELL</name>
<dbReference type="RefSeq" id="WP_146925365.1">
    <property type="nucleotide sequence ID" value="NZ_BJUB01000001.1"/>
</dbReference>
<reference evidence="1 2" key="1">
    <citation type="submission" date="2019-07" db="EMBL/GenBank/DDBJ databases">
        <title>Whole genome shotgun sequence of Cellulomonas xylanilytica NBRC 101102.</title>
        <authorList>
            <person name="Hosoyama A."/>
            <person name="Uohara A."/>
            <person name="Ohji S."/>
            <person name="Ichikawa N."/>
        </authorList>
    </citation>
    <scope>NUCLEOTIDE SEQUENCE [LARGE SCALE GENOMIC DNA]</scope>
    <source>
        <strain evidence="1 2">NBRC 101102</strain>
    </source>
</reference>
<evidence type="ECO:0000313" key="2">
    <source>
        <dbReference type="Proteomes" id="UP000321118"/>
    </source>
</evidence>
<organism evidence="1 2">
    <name type="scientific">Cellulomonas xylanilytica</name>
    <dbReference type="NCBI Taxonomy" id="233583"/>
    <lineage>
        <taxon>Bacteria</taxon>
        <taxon>Bacillati</taxon>
        <taxon>Actinomycetota</taxon>
        <taxon>Actinomycetes</taxon>
        <taxon>Micrococcales</taxon>
        <taxon>Cellulomonadaceae</taxon>
        <taxon>Cellulomonas</taxon>
    </lineage>
</organism>
<evidence type="ECO:0000313" key="1">
    <source>
        <dbReference type="EMBL" id="GEK19877.1"/>
    </source>
</evidence>
<keyword evidence="2" id="KW-1185">Reference proteome</keyword>
<proteinExistence type="predicted"/>
<dbReference type="Proteomes" id="UP000321118">
    <property type="component" value="Unassembled WGS sequence"/>
</dbReference>
<dbReference type="EMBL" id="BJUB01000001">
    <property type="protein sequence ID" value="GEK19877.1"/>
    <property type="molecule type" value="Genomic_DNA"/>
</dbReference>